<dbReference type="PANTHER" id="PTHR46566">
    <property type="entry name" value="1-PHOSPHOFRUCTOKINASE-RELATED"/>
    <property type="match status" value="1"/>
</dbReference>
<gene>
    <name evidence="9" type="ORF">VZC37_09460</name>
</gene>
<evidence type="ECO:0000313" key="10">
    <source>
        <dbReference type="Proteomes" id="UP001347146"/>
    </source>
</evidence>
<feature type="domain" description="Carbohydrate kinase PfkB" evidence="8">
    <location>
        <begin position="45"/>
        <end position="322"/>
    </location>
</feature>
<reference evidence="9 10" key="1">
    <citation type="submission" date="2024-01" db="EMBL/GenBank/DDBJ databases">
        <title>Draft genome sequence of Gordonia sp. LSe1-13.</title>
        <authorList>
            <person name="Suphannarot A."/>
            <person name="Mingma R."/>
        </authorList>
    </citation>
    <scope>NUCLEOTIDE SEQUENCE [LARGE SCALE GENOMIC DNA]</scope>
    <source>
        <strain evidence="9 10">LSe1-13</strain>
    </source>
</reference>
<dbReference type="PANTHER" id="PTHR46566:SF5">
    <property type="entry name" value="1-PHOSPHOFRUCTOKINASE"/>
    <property type="match status" value="1"/>
</dbReference>
<evidence type="ECO:0000256" key="3">
    <source>
        <dbReference type="ARBA" id="ARBA00022741"/>
    </source>
</evidence>
<evidence type="ECO:0000256" key="6">
    <source>
        <dbReference type="PIRNR" id="PIRNR000535"/>
    </source>
</evidence>
<evidence type="ECO:0000259" key="8">
    <source>
        <dbReference type="Pfam" id="PF00294"/>
    </source>
</evidence>
<dbReference type="CDD" id="cd01164">
    <property type="entry name" value="FruK_PfkB_like"/>
    <property type="match status" value="1"/>
</dbReference>
<dbReference type="InterPro" id="IPR002139">
    <property type="entry name" value="Ribo/fructo_kinase"/>
</dbReference>
<keyword evidence="5" id="KW-0067">ATP-binding</keyword>
<dbReference type="SUPFAM" id="SSF53613">
    <property type="entry name" value="Ribokinase-like"/>
    <property type="match status" value="1"/>
</dbReference>
<organism evidence="9 10">
    <name type="scientific">Gordonia sesuvii</name>
    <dbReference type="NCBI Taxonomy" id="3116777"/>
    <lineage>
        <taxon>Bacteria</taxon>
        <taxon>Bacillati</taxon>
        <taxon>Actinomycetota</taxon>
        <taxon>Actinomycetes</taxon>
        <taxon>Mycobacteriales</taxon>
        <taxon>Gordoniaceae</taxon>
        <taxon>Gordonia</taxon>
    </lineage>
</organism>
<keyword evidence="2 6" id="KW-0808">Transferase</keyword>
<dbReference type="InterPro" id="IPR011611">
    <property type="entry name" value="PfkB_dom"/>
</dbReference>
<feature type="region of interest" description="Disordered" evidence="7">
    <location>
        <begin position="1"/>
        <end position="22"/>
    </location>
</feature>
<dbReference type="NCBIfam" id="TIGR03168">
    <property type="entry name" value="1-PFK"/>
    <property type="match status" value="1"/>
</dbReference>
<evidence type="ECO:0000256" key="4">
    <source>
        <dbReference type="ARBA" id="ARBA00022777"/>
    </source>
</evidence>
<dbReference type="Proteomes" id="UP001347146">
    <property type="component" value="Unassembled WGS sequence"/>
</dbReference>
<dbReference type="RefSeq" id="WP_330432199.1">
    <property type="nucleotide sequence ID" value="NZ_JAZDUF010000002.1"/>
</dbReference>
<evidence type="ECO:0000256" key="1">
    <source>
        <dbReference type="ARBA" id="ARBA00010688"/>
    </source>
</evidence>
<keyword evidence="4 9" id="KW-0418">Kinase</keyword>
<name>A0ABU7MBU0_9ACTN</name>
<comment type="caution">
    <text evidence="9">The sequence shown here is derived from an EMBL/GenBank/DDBJ whole genome shotgun (WGS) entry which is preliminary data.</text>
</comment>
<dbReference type="GO" id="GO:0016301">
    <property type="term" value="F:kinase activity"/>
    <property type="evidence" value="ECO:0007669"/>
    <property type="project" value="UniProtKB-KW"/>
</dbReference>
<protein>
    <submittedName>
        <fullName evidence="9">Hexose kinase</fullName>
        <ecNumber evidence="9">2.7.1.-</ecNumber>
    </submittedName>
</protein>
<accession>A0ABU7MBU0</accession>
<dbReference type="Pfam" id="PF00294">
    <property type="entry name" value="PfkB"/>
    <property type="match status" value="1"/>
</dbReference>
<dbReference type="Gene3D" id="3.40.1190.20">
    <property type="match status" value="1"/>
</dbReference>
<dbReference type="PIRSF" id="PIRSF000535">
    <property type="entry name" value="1PFK/6PFK/LacC"/>
    <property type="match status" value="1"/>
</dbReference>
<dbReference type="EC" id="2.7.1.-" evidence="9"/>
<dbReference type="EMBL" id="JAZDUF010000002">
    <property type="protein sequence ID" value="MEE3850560.1"/>
    <property type="molecule type" value="Genomic_DNA"/>
</dbReference>
<proteinExistence type="inferred from homology"/>
<evidence type="ECO:0000313" key="9">
    <source>
        <dbReference type="EMBL" id="MEE3850560.1"/>
    </source>
</evidence>
<evidence type="ECO:0000256" key="7">
    <source>
        <dbReference type="SAM" id="MobiDB-lite"/>
    </source>
</evidence>
<keyword evidence="3" id="KW-0547">Nucleotide-binding</keyword>
<dbReference type="InterPro" id="IPR017583">
    <property type="entry name" value="Tagatose/fructose_Pkinase"/>
</dbReference>
<sequence>MTASRPDPLDPAPSHADPAPTILTVTANPSLDRTLELSTPLTHGAVQRARTALAEPGGKGVNVARVAAAAGVPTRAILPARAGDPLLTALDDVALPYLALPIDGEVRSNITVADPDGTTTKINAPGFVLDDAQARRLAELVLENARGARWVALCGSLPPGLPANWYRTVVDALSNSGCLVAVDTSGAPLAAAVTGRVDLLKPNDEELAEAVGADAAQLSAATARGDHAPLIEAAGQLVERTGAAILATLGASGALLVTATGSWFAAPPPIVPRSTVGAGDAALTGYLIAESRGAAEPERLRTAVAYGSAATALPGTRPPAPEQLDLSHVHVTELTGSPRAG</sequence>
<keyword evidence="10" id="KW-1185">Reference proteome</keyword>
<comment type="similarity">
    <text evidence="1">Belongs to the carbohydrate kinase PfkB family.</text>
</comment>
<evidence type="ECO:0000256" key="2">
    <source>
        <dbReference type="ARBA" id="ARBA00022679"/>
    </source>
</evidence>
<evidence type="ECO:0000256" key="5">
    <source>
        <dbReference type="ARBA" id="ARBA00022840"/>
    </source>
</evidence>
<dbReference type="PRINTS" id="PR00990">
    <property type="entry name" value="RIBOKINASE"/>
</dbReference>
<dbReference type="InterPro" id="IPR029056">
    <property type="entry name" value="Ribokinase-like"/>
</dbReference>